<dbReference type="InterPro" id="IPR023753">
    <property type="entry name" value="FAD/NAD-binding_dom"/>
</dbReference>
<dbReference type="PANTHER" id="PTHR43429">
    <property type="entry name" value="PYRIDINE NUCLEOTIDE-DISULFIDE OXIDOREDUCTASE DOMAIN-CONTAINING"/>
    <property type="match status" value="1"/>
</dbReference>
<dbReference type="Pfam" id="PF07992">
    <property type="entry name" value="Pyr_redox_2"/>
    <property type="match status" value="1"/>
</dbReference>
<name>A0A0R1PZ07_9LACO</name>
<dbReference type="InterPro" id="IPR016156">
    <property type="entry name" value="FAD/NAD-linked_Rdtase_dimer_sf"/>
</dbReference>
<dbReference type="InterPro" id="IPR050260">
    <property type="entry name" value="FAD-bd_OxRdtase"/>
</dbReference>
<accession>A0A0R1PZ07</accession>
<feature type="domain" description="FAD/NAD(P)-binding" evidence="9">
    <location>
        <begin position="7"/>
        <end position="318"/>
    </location>
</feature>
<evidence type="ECO:0000313" key="11">
    <source>
        <dbReference type="Proteomes" id="UP000051155"/>
    </source>
</evidence>
<evidence type="ECO:0000313" key="10">
    <source>
        <dbReference type="EMBL" id="KRL33931.1"/>
    </source>
</evidence>
<keyword evidence="4" id="KW-0274">FAD</keyword>
<evidence type="ECO:0000256" key="5">
    <source>
        <dbReference type="ARBA" id="ARBA00023002"/>
    </source>
</evidence>
<comment type="similarity">
    <text evidence="2">Belongs to the class-III pyridine nucleotide-disulfide oxidoreductase family.</text>
</comment>
<protein>
    <recommendedName>
        <fullName evidence="12">NADH oxidase</fullName>
    </recommendedName>
</protein>
<dbReference type="Proteomes" id="UP000051155">
    <property type="component" value="Unassembled WGS sequence"/>
</dbReference>
<evidence type="ECO:0000256" key="3">
    <source>
        <dbReference type="ARBA" id="ARBA00022630"/>
    </source>
</evidence>
<keyword evidence="6" id="KW-0558">Oxidation</keyword>
<dbReference type="Gene3D" id="3.50.50.60">
    <property type="entry name" value="FAD/NAD(P)-binding domain"/>
    <property type="match status" value="2"/>
</dbReference>
<dbReference type="InterPro" id="IPR036188">
    <property type="entry name" value="FAD/NAD-bd_sf"/>
</dbReference>
<dbReference type="GO" id="GO:0016491">
    <property type="term" value="F:oxidoreductase activity"/>
    <property type="evidence" value="ECO:0007669"/>
    <property type="project" value="UniProtKB-KW"/>
</dbReference>
<dbReference type="PRINTS" id="PR00411">
    <property type="entry name" value="PNDRDTASEI"/>
</dbReference>
<evidence type="ECO:0000256" key="4">
    <source>
        <dbReference type="ARBA" id="ARBA00022827"/>
    </source>
</evidence>
<keyword evidence="7" id="KW-0676">Redox-active center</keyword>
<evidence type="ECO:0000256" key="7">
    <source>
        <dbReference type="ARBA" id="ARBA00023284"/>
    </source>
</evidence>
<feature type="domain" description="Pyridine nucleotide-disulphide oxidoreductase dimerisation" evidence="8">
    <location>
        <begin position="343"/>
        <end position="443"/>
    </location>
</feature>
<dbReference type="InterPro" id="IPR004099">
    <property type="entry name" value="Pyr_nucl-diS_OxRdtase_dimer"/>
</dbReference>
<dbReference type="STRING" id="1423812.FD20_GL001803"/>
<dbReference type="Pfam" id="PF02852">
    <property type="entry name" value="Pyr_redox_dim"/>
    <property type="match status" value="1"/>
</dbReference>
<dbReference type="PATRIC" id="fig|1423812.3.peg.1919"/>
<sequence length="464" mass="50373">MTVKNEQLLIIGGSDAGISAAIQAKESEPTLQVKIILADEYPNLSICGFPYAASREVPDWHSLSHRGLKELEALGIVFDLNTLVNSIDAENHLVSGVRSNGAVTYKYNKLIVATGAIPKVDAFQGFSFNDTQENNSKIHVLHTMSDYLSLDTALNQAKNTAIIGAGYIGVEMAEAMVRRKLNVTLYQRSNEILSTVENEFGSMAHQELTQNRVTVLTDRTILSVVSSATSVKIKTTDLGNITDEQSFDTVLIVTGVQPNTQLLEAAGAKTGAAGAISVDEFMHTTLPDIWAAGDLVETDHRLLGKTYLPLGTTAHKQGRIAGLNVLGQRCRFRGIVGTQVIRVFNLVIARTGLLPKEAENAGFSTLSSTSTVFDHNSYFPNASKITIKLTADKESRLLLGAQLIGNYGSEIAKRNDIFATAIFNKMTINDLDDLDLSYSPPIASPWDPVQQAAQDWEAVFDKSK</sequence>
<gene>
    <name evidence="10" type="ORF">FD20_GL001803</name>
</gene>
<evidence type="ECO:0000256" key="6">
    <source>
        <dbReference type="ARBA" id="ARBA00023097"/>
    </source>
</evidence>
<dbReference type="EMBL" id="AZEG01000043">
    <property type="protein sequence ID" value="KRL33931.1"/>
    <property type="molecule type" value="Genomic_DNA"/>
</dbReference>
<dbReference type="AlphaFoldDB" id="A0A0R1PZ07"/>
<reference evidence="10 11" key="1">
    <citation type="journal article" date="2015" name="Genome Announc.">
        <title>Expanding the biotechnology potential of lactobacilli through comparative genomics of 213 strains and associated genera.</title>
        <authorList>
            <person name="Sun Z."/>
            <person name="Harris H.M."/>
            <person name="McCann A."/>
            <person name="Guo C."/>
            <person name="Argimon S."/>
            <person name="Zhang W."/>
            <person name="Yang X."/>
            <person name="Jeffery I.B."/>
            <person name="Cooney J.C."/>
            <person name="Kagawa T.F."/>
            <person name="Liu W."/>
            <person name="Song Y."/>
            <person name="Salvetti E."/>
            <person name="Wrobel A."/>
            <person name="Rasinkangas P."/>
            <person name="Parkhill J."/>
            <person name="Rea M.C."/>
            <person name="O'Sullivan O."/>
            <person name="Ritari J."/>
            <person name="Douillard F.P."/>
            <person name="Paul Ross R."/>
            <person name="Yang R."/>
            <person name="Briner A.E."/>
            <person name="Felis G.E."/>
            <person name="de Vos W.M."/>
            <person name="Barrangou R."/>
            <person name="Klaenhammer T.R."/>
            <person name="Caufield P.W."/>
            <person name="Cui Y."/>
            <person name="Zhang H."/>
            <person name="O'Toole P.W."/>
        </authorList>
    </citation>
    <scope>NUCLEOTIDE SEQUENCE [LARGE SCALE GENOMIC DNA]</scope>
    <source>
        <strain evidence="10 11">DSM 19971</strain>
    </source>
</reference>
<evidence type="ECO:0000256" key="1">
    <source>
        <dbReference type="ARBA" id="ARBA00001974"/>
    </source>
</evidence>
<dbReference type="SUPFAM" id="SSF55424">
    <property type="entry name" value="FAD/NAD-linked reductases, dimerisation (C-terminal) domain"/>
    <property type="match status" value="1"/>
</dbReference>
<keyword evidence="11" id="KW-1185">Reference proteome</keyword>
<keyword evidence="3" id="KW-0285">Flavoprotein</keyword>
<dbReference type="PRINTS" id="PR00368">
    <property type="entry name" value="FADPNR"/>
</dbReference>
<dbReference type="PANTHER" id="PTHR43429:SF1">
    <property type="entry name" value="NAD(P)H SULFUR OXIDOREDUCTASE (COA-DEPENDENT)"/>
    <property type="match status" value="1"/>
</dbReference>
<dbReference type="SUPFAM" id="SSF51905">
    <property type="entry name" value="FAD/NAD(P)-binding domain"/>
    <property type="match status" value="1"/>
</dbReference>
<dbReference type="RefSeq" id="WP_057738655.1">
    <property type="nucleotide sequence ID" value="NZ_AZEG01000043.1"/>
</dbReference>
<evidence type="ECO:0000259" key="8">
    <source>
        <dbReference type="Pfam" id="PF02852"/>
    </source>
</evidence>
<dbReference type="OrthoDB" id="9802028at2"/>
<evidence type="ECO:0000256" key="2">
    <source>
        <dbReference type="ARBA" id="ARBA00009130"/>
    </source>
</evidence>
<evidence type="ECO:0000259" key="9">
    <source>
        <dbReference type="Pfam" id="PF07992"/>
    </source>
</evidence>
<comment type="caution">
    <text evidence="10">The sequence shown here is derived from an EMBL/GenBank/DDBJ whole genome shotgun (WGS) entry which is preliminary data.</text>
</comment>
<keyword evidence="5" id="KW-0560">Oxidoreductase</keyword>
<organism evidence="10 11">
    <name type="scientific">Liquorilactobacillus uvarum DSM 19971</name>
    <dbReference type="NCBI Taxonomy" id="1423812"/>
    <lineage>
        <taxon>Bacteria</taxon>
        <taxon>Bacillati</taxon>
        <taxon>Bacillota</taxon>
        <taxon>Bacilli</taxon>
        <taxon>Lactobacillales</taxon>
        <taxon>Lactobacillaceae</taxon>
        <taxon>Liquorilactobacillus</taxon>
    </lineage>
</organism>
<proteinExistence type="inferred from homology"/>
<evidence type="ECO:0008006" key="12">
    <source>
        <dbReference type="Google" id="ProtNLM"/>
    </source>
</evidence>
<comment type="cofactor">
    <cofactor evidence="1">
        <name>FAD</name>
        <dbReference type="ChEBI" id="CHEBI:57692"/>
    </cofactor>
</comment>